<keyword evidence="3" id="KW-1185">Reference proteome</keyword>
<reference evidence="2 3" key="1">
    <citation type="submission" date="2024-07" db="EMBL/GenBank/DDBJ databases">
        <title>Section-level genome sequencing and comparative genomics of Aspergillus sections Usti and Cavernicolus.</title>
        <authorList>
            <consortium name="Lawrence Berkeley National Laboratory"/>
            <person name="Nybo J.L."/>
            <person name="Vesth T.C."/>
            <person name="Theobald S."/>
            <person name="Frisvad J.C."/>
            <person name="Larsen T.O."/>
            <person name="Kjaerboelling I."/>
            <person name="Rothschild-Mancinelli K."/>
            <person name="Lyhne E.K."/>
            <person name="Kogle M.E."/>
            <person name="Barry K."/>
            <person name="Clum A."/>
            <person name="Na H."/>
            <person name="Ledsgaard L."/>
            <person name="Lin J."/>
            <person name="Lipzen A."/>
            <person name="Kuo A."/>
            <person name="Riley R."/>
            <person name="Mondo S."/>
            <person name="Labutti K."/>
            <person name="Haridas S."/>
            <person name="Pangalinan J."/>
            <person name="Salamov A.A."/>
            <person name="Simmons B.A."/>
            <person name="Magnuson J.K."/>
            <person name="Chen J."/>
            <person name="Drula E."/>
            <person name="Henrissat B."/>
            <person name="Wiebenga A."/>
            <person name="Lubbers R.J."/>
            <person name="Gomes A.C."/>
            <person name="Makela M.R."/>
            <person name="Stajich J."/>
            <person name="Grigoriev I.V."/>
            <person name="Mortensen U.H."/>
            <person name="De Vries R.P."/>
            <person name="Baker S.E."/>
            <person name="Andersen M.R."/>
        </authorList>
    </citation>
    <scope>NUCLEOTIDE SEQUENCE [LARGE SCALE GENOMIC DNA]</scope>
    <source>
        <strain evidence="2 3">CBS 588.65</strain>
    </source>
</reference>
<gene>
    <name evidence="2" type="ORF">BJX63DRAFT_428482</name>
</gene>
<dbReference type="Pfam" id="PF14040">
    <property type="entry name" value="DNase_NucA_NucB"/>
    <property type="match status" value="1"/>
</dbReference>
<evidence type="ECO:0000313" key="3">
    <source>
        <dbReference type="Proteomes" id="UP001610334"/>
    </source>
</evidence>
<dbReference type="Proteomes" id="UP001610334">
    <property type="component" value="Unassembled WGS sequence"/>
</dbReference>
<sequence>MYNCKFFPDHYINGRLVPGICRNVLKAFELNGAGVGPFTGTYKMRGPSQKDDNRKWACEDWSGHEFEVKDKHGVEHKYDNTWVERCSLESAVLGRMTGLSSGPNGNVNWLSCDEFPFNSWEEGGLNKPNSRSCVPGYQQDLQGIVNGLQHWLEQKVTWVNSAGQTVTSRDYKDWHTDWLGVSAVGPITKPVNKDTAWNHAENNRKSLSMHLFNSDSDDTVLGTKYQVFNHKIIAGPGTTETDIGLVVAAINTMDNPKYRFKGSGMNAYCHRLALGFKQHQYWGTANAATTKIKRGKQPTVQELFNITSIEFDDDDLDIDIPLPADMAEQLFAEEDLAEHGHHDDDAPHNILSHPAWGAAGDKYPCLKHVIAAAVASDELRGASTLSLCVDQFKLEGDEEEGDLNNLAAALAQSTALKQLCFLQRPDRNSDDASARFCSQQLLLWGGHQEEA</sequence>
<protein>
    <recommendedName>
        <fullName evidence="1">Deoxyribonuclease NucA/NucB domain-containing protein</fullName>
    </recommendedName>
</protein>
<dbReference type="EMBL" id="JBFXLT010000009">
    <property type="protein sequence ID" value="KAL2819700.1"/>
    <property type="molecule type" value="Genomic_DNA"/>
</dbReference>
<name>A0ABR4HW36_9EURO</name>
<organism evidence="2 3">
    <name type="scientific">Aspergillus granulosus</name>
    <dbReference type="NCBI Taxonomy" id="176169"/>
    <lineage>
        <taxon>Eukaryota</taxon>
        <taxon>Fungi</taxon>
        <taxon>Dikarya</taxon>
        <taxon>Ascomycota</taxon>
        <taxon>Pezizomycotina</taxon>
        <taxon>Eurotiomycetes</taxon>
        <taxon>Eurotiomycetidae</taxon>
        <taxon>Eurotiales</taxon>
        <taxon>Aspergillaceae</taxon>
        <taxon>Aspergillus</taxon>
        <taxon>Aspergillus subgen. Nidulantes</taxon>
    </lineage>
</organism>
<evidence type="ECO:0000313" key="2">
    <source>
        <dbReference type="EMBL" id="KAL2819700.1"/>
    </source>
</evidence>
<feature type="domain" description="Deoxyribonuclease NucA/NucB" evidence="1">
    <location>
        <begin position="108"/>
        <end position="143"/>
    </location>
</feature>
<proteinExistence type="predicted"/>
<comment type="caution">
    <text evidence="2">The sequence shown here is derived from an EMBL/GenBank/DDBJ whole genome shotgun (WGS) entry which is preliminary data.</text>
</comment>
<evidence type="ECO:0000259" key="1">
    <source>
        <dbReference type="Pfam" id="PF14040"/>
    </source>
</evidence>
<dbReference type="InterPro" id="IPR029476">
    <property type="entry name" value="DNase_NucA_NucB"/>
</dbReference>
<accession>A0ABR4HW36</accession>